<dbReference type="AlphaFoldDB" id="A0A2K8NR17"/>
<dbReference type="GO" id="GO:0003700">
    <property type="term" value="F:DNA-binding transcription factor activity"/>
    <property type="evidence" value="ECO:0007669"/>
    <property type="project" value="InterPro"/>
</dbReference>
<organism evidence="1 2">
    <name type="scientific">Entomoplasma freundtii</name>
    <dbReference type="NCBI Taxonomy" id="74700"/>
    <lineage>
        <taxon>Bacteria</taxon>
        <taxon>Bacillati</taxon>
        <taxon>Mycoplasmatota</taxon>
        <taxon>Mollicutes</taxon>
        <taxon>Entomoplasmatales</taxon>
        <taxon>Entomoplasmataceae</taxon>
        <taxon>Entomoplasma</taxon>
    </lineage>
</organism>
<dbReference type="InterPro" id="IPR036388">
    <property type="entry name" value="WH-like_DNA-bd_sf"/>
</dbReference>
<dbReference type="SUPFAM" id="SSF53697">
    <property type="entry name" value="SIS domain"/>
    <property type="match status" value="1"/>
</dbReference>
<dbReference type="GO" id="GO:1901135">
    <property type="term" value="P:carbohydrate derivative metabolic process"/>
    <property type="evidence" value="ECO:0007669"/>
    <property type="project" value="InterPro"/>
</dbReference>
<reference evidence="1 2" key="1">
    <citation type="submission" date="2017-11" db="EMBL/GenBank/DDBJ databases">
        <title>Genome sequence of Entomoplasma freundtii BARC 318 (ATCC 51999).</title>
        <authorList>
            <person name="Lo W.-S."/>
            <person name="Gasparich G.E."/>
            <person name="Kuo C.-H."/>
        </authorList>
    </citation>
    <scope>NUCLEOTIDE SEQUENCE [LARGE SCALE GENOMIC DNA]</scope>
    <source>
        <strain evidence="1 2">BARC 318</strain>
    </source>
</reference>
<dbReference type="EMBL" id="CP024962">
    <property type="protein sequence ID" value="ATZ16295.1"/>
    <property type="molecule type" value="Genomic_DNA"/>
</dbReference>
<dbReference type="Gene3D" id="1.10.10.10">
    <property type="entry name" value="Winged helix-like DNA-binding domain superfamily/Winged helix DNA-binding domain"/>
    <property type="match status" value="1"/>
</dbReference>
<dbReference type="Proteomes" id="UP000232222">
    <property type="component" value="Chromosome"/>
</dbReference>
<sequence length="267" mass="30797">MDTVKAIQNFAKLDNQSSFCTIANYILLNIDDIKDITITKLGEKTHTSAATITRFCKALGFDGFKNFKFFLIWERDSFLKNVRNLPANSNYQDCGLLAALQKNMQTYLTQQESFRKAAQVINMSSKIYIYGMGGNVNLIRIFHNYLTRLNIQAVFLADRDDQIAYSHFVNAESLNIIVSYKFRDSRWKNIFENIRANKGQCLVISKKIKNNPYLKASDLVLDFEFSEGFLFYRDNAEVSMLTIMLLIIESLMIQTTAKNTLKKQDVF</sequence>
<dbReference type="OrthoDB" id="3684496at2"/>
<dbReference type="Gene3D" id="3.40.50.10490">
    <property type="entry name" value="Glucose-6-phosphate isomerase like protein, domain 1"/>
    <property type="match status" value="1"/>
</dbReference>
<dbReference type="RefSeq" id="WP_100609246.1">
    <property type="nucleotide sequence ID" value="NZ_CP024962.1"/>
</dbReference>
<keyword evidence="2" id="KW-1185">Reference proteome</keyword>
<dbReference type="InterPro" id="IPR046348">
    <property type="entry name" value="SIS_dom_sf"/>
</dbReference>
<dbReference type="GO" id="GO:0097367">
    <property type="term" value="F:carbohydrate derivative binding"/>
    <property type="evidence" value="ECO:0007669"/>
    <property type="project" value="InterPro"/>
</dbReference>
<dbReference type="KEGG" id="efr:EFREU_v1c02690"/>
<dbReference type="InterPro" id="IPR047640">
    <property type="entry name" value="RpiR-like"/>
</dbReference>
<dbReference type="PANTHER" id="PTHR30514:SF1">
    <property type="entry name" value="HTH-TYPE TRANSCRIPTIONAL REGULATOR HEXR-RELATED"/>
    <property type="match status" value="1"/>
</dbReference>
<name>A0A2K8NR17_9MOLU</name>
<evidence type="ECO:0000313" key="1">
    <source>
        <dbReference type="EMBL" id="ATZ16295.1"/>
    </source>
</evidence>
<proteinExistence type="predicted"/>
<dbReference type="GO" id="GO:0003677">
    <property type="term" value="F:DNA binding"/>
    <property type="evidence" value="ECO:0007669"/>
    <property type="project" value="InterPro"/>
</dbReference>
<dbReference type="SUPFAM" id="SSF46689">
    <property type="entry name" value="Homeodomain-like"/>
    <property type="match status" value="1"/>
</dbReference>
<protein>
    <submittedName>
        <fullName evidence="1">RpiR family transcriptional regulator</fullName>
    </submittedName>
</protein>
<dbReference type="InterPro" id="IPR000281">
    <property type="entry name" value="HTH_RpiR"/>
</dbReference>
<accession>A0A2K8NR17</accession>
<dbReference type="PROSITE" id="PS51071">
    <property type="entry name" value="HTH_RPIR"/>
    <property type="match status" value="1"/>
</dbReference>
<dbReference type="InterPro" id="IPR009057">
    <property type="entry name" value="Homeodomain-like_sf"/>
</dbReference>
<gene>
    <name evidence="1" type="ORF">EFREU_v1c02690</name>
</gene>
<dbReference type="Pfam" id="PF01418">
    <property type="entry name" value="HTH_6"/>
    <property type="match status" value="1"/>
</dbReference>
<dbReference type="PANTHER" id="PTHR30514">
    <property type="entry name" value="GLUCOKINASE"/>
    <property type="match status" value="1"/>
</dbReference>
<evidence type="ECO:0000313" key="2">
    <source>
        <dbReference type="Proteomes" id="UP000232222"/>
    </source>
</evidence>